<organism evidence="1 2">
    <name type="scientific">Aspergillus brunneoviolaceus CBS 621.78</name>
    <dbReference type="NCBI Taxonomy" id="1450534"/>
    <lineage>
        <taxon>Eukaryota</taxon>
        <taxon>Fungi</taxon>
        <taxon>Dikarya</taxon>
        <taxon>Ascomycota</taxon>
        <taxon>Pezizomycotina</taxon>
        <taxon>Eurotiomycetes</taxon>
        <taxon>Eurotiomycetidae</taxon>
        <taxon>Eurotiales</taxon>
        <taxon>Aspergillaceae</taxon>
        <taxon>Aspergillus</taxon>
        <taxon>Aspergillus subgen. Circumdati</taxon>
    </lineage>
</organism>
<dbReference type="EMBL" id="KZ825381">
    <property type="protein sequence ID" value="RAH41946.1"/>
    <property type="molecule type" value="Genomic_DNA"/>
</dbReference>
<gene>
    <name evidence="1" type="ORF">BO95DRAFT_467414</name>
</gene>
<sequence length="282" mass="30579">MQHTPQAITLLLVTIKTHGSMLDSRPPKPLINESDLTTHLDLSCHIPMNIPNSPHTTPQPNSLKNRTILVSTHRITTAPFRGSILTYFSHRPIPTVRAGVVGPENISRDIGALLGAATMTLSADNGSPDKNKNKKGWPGRVDGASCVIDVGARIAHLIELRRYRVRSSSACRMQGWFRVWGVIVVPELSPSSLSLSPLLFAAMGFTGGLHHTVQSTIEHHHHILLGGLTGMEATQTTERIDLLTKQNSCCSLTFWAWQAKTRDSVGSPGGPTGLVCPACDEQ</sequence>
<name>A0ACD1FY79_9EURO</name>
<evidence type="ECO:0000313" key="1">
    <source>
        <dbReference type="EMBL" id="RAH41946.1"/>
    </source>
</evidence>
<accession>A0ACD1FY79</accession>
<keyword evidence="2" id="KW-1185">Reference proteome</keyword>
<dbReference type="Proteomes" id="UP000249057">
    <property type="component" value="Unassembled WGS sequence"/>
</dbReference>
<protein>
    <submittedName>
        <fullName evidence="1">Uncharacterized protein</fullName>
    </submittedName>
</protein>
<evidence type="ECO:0000313" key="2">
    <source>
        <dbReference type="Proteomes" id="UP000249057"/>
    </source>
</evidence>
<reference evidence="1" key="1">
    <citation type="submission" date="2018-02" db="EMBL/GenBank/DDBJ databases">
        <title>The genomes of Aspergillus section Nigri reveals drivers in fungal speciation.</title>
        <authorList>
            <consortium name="DOE Joint Genome Institute"/>
            <person name="Vesth T.C."/>
            <person name="Nybo J."/>
            <person name="Theobald S."/>
            <person name="Brandl J."/>
            <person name="Frisvad J.C."/>
            <person name="Nielsen K.F."/>
            <person name="Lyhne E.K."/>
            <person name="Kogle M.E."/>
            <person name="Kuo A."/>
            <person name="Riley R."/>
            <person name="Clum A."/>
            <person name="Nolan M."/>
            <person name="Lipzen A."/>
            <person name="Salamov A."/>
            <person name="Henrissat B."/>
            <person name="Wiebenga A."/>
            <person name="De vries R.P."/>
            <person name="Grigoriev I.V."/>
            <person name="Mortensen U.H."/>
            <person name="Andersen M.R."/>
            <person name="Baker S.E."/>
        </authorList>
    </citation>
    <scope>NUCLEOTIDE SEQUENCE</scope>
    <source>
        <strain evidence="1">CBS 621.78</strain>
    </source>
</reference>
<proteinExistence type="predicted"/>